<name>A0A1J1HVR8_9DIPT</name>
<evidence type="ECO:0000313" key="1">
    <source>
        <dbReference type="EMBL" id="CRK92109.1"/>
    </source>
</evidence>
<proteinExistence type="predicted"/>
<reference evidence="1 2" key="1">
    <citation type="submission" date="2015-04" db="EMBL/GenBank/DDBJ databases">
        <authorList>
            <person name="Syromyatnikov M.Y."/>
            <person name="Popov V.N."/>
        </authorList>
    </citation>
    <scope>NUCLEOTIDE SEQUENCE [LARGE SCALE GENOMIC DNA]</scope>
</reference>
<dbReference type="AlphaFoldDB" id="A0A1J1HVR8"/>
<protein>
    <submittedName>
        <fullName evidence="1">CLUMA_CG005691, isoform A</fullName>
    </submittedName>
</protein>
<organism evidence="1 2">
    <name type="scientific">Clunio marinus</name>
    <dbReference type="NCBI Taxonomy" id="568069"/>
    <lineage>
        <taxon>Eukaryota</taxon>
        <taxon>Metazoa</taxon>
        <taxon>Ecdysozoa</taxon>
        <taxon>Arthropoda</taxon>
        <taxon>Hexapoda</taxon>
        <taxon>Insecta</taxon>
        <taxon>Pterygota</taxon>
        <taxon>Neoptera</taxon>
        <taxon>Endopterygota</taxon>
        <taxon>Diptera</taxon>
        <taxon>Nematocera</taxon>
        <taxon>Chironomoidea</taxon>
        <taxon>Chironomidae</taxon>
        <taxon>Clunio</taxon>
    </lineage>
</organism>
<keyword evidence="2" id="KW-1185">Reference proteome</keyword>
<accession>A0A1J1HVR8</accession>
<dbReference type="Proteomes" id="UP000183832">
    <property type="component" value="Unassembled WGS sequence"/>
</dbReference>
<dbReference type="EMBL" id="CVRI01000023">
    <property type="protein sequence ID" value="CRK92109.1"/>
    <property type="molecule type" value="Genomic_DNA"/>
</dbReference>
<sequence>MLISLKTMFKPTPRDILSHKLSSRYFAILKIKSNHHGMFHLSFHLSIHKMISPSTEFVS</sequence>
<gene>
    <name evidence="1" type="ORF">CLUMA_CG005691</name>
</gene>
<evidence type="ECO:0000313" key="2">
    <source>
        <dbReference type="Proteomes" id="UP000183832"/>
    </source>
</evidence>